<dbReference type="Pfam" id="PF01411">
    <property type="entry name" value="tRNA-synt_2c"/>
    <property type="match status" value="1"/>
</dbReference>
<dbReference type="GO" id="GO:0004813">
    <property type="term" value="F:alanine-tRNA ligase activity"/>
    <property type="evidence" value="ECO:0007669"/>
    <property type="project" value="UniProtKB-UniRule"/>
</dbReference>
<accession>A0A2M7R7I6</accession>
<dbReference type="InterPro" id="IPR045864">
    <property type="entry name" value="aa-tRNA-synth_II/BPL/LPL"/>
</dbReference>
<comment type="domain">
    <text evidence="9">Consists of three domains; the N-terminal catalytic domain, the editing domain and the C-terminal C-Ala domain. The editing domain removes incorrectly charged amino acids, while the C-Ala domain, along with tRNA(Ala), serves as a bridge to cooperatively bring together the editing and aminoacylation centers thus stimulating deacylation of misacylated tRNAs.</text>
</comment>
<dbReference type="NCBIfam" id="NF002436">
    <property type="entry name" value="PRK01584.1"/>
    <property type="match status" value="1"/>
</dbReference>
<dbReference type="InterPro" id="IPR018162">
    <property type="entry name" value="Ala-tRNA-ligase_IIc_anticod-bd"/>
</dbReference>
<evidence type="ECO:0000256" key="9">
    <source>
        <dbReference type="HAMAP-Rule" id="MF_00036"/>
    </source>
</evidence>
<dbReference type="HAMAP" id="MF_00036_B">
    <property type="entry name" value="Ala_tRNA_synth_B"/>
    <property type="match status" value="1"/>
</dbReference>
<comment type="cofactor">
    <cofactor evidence="9">
        <name>Zn(2+)</name>
        <dbReference type="ChEBI" id="CHEBI:29105"/>
    </cofactor>
    <text evidence="9">Binds 1 zinc ion per subunit.</text>
</comment>
<keyword evidence="7 9" id="KW-0648">Protein biosynthesis</keyword>
<dbReference type="SUPFAM" id="SSF55681">
    <property type="entry name" value="Class II aaRS and biotin synthetases"/>
    <property type="match status" value="1"/>
</dbReference>
<evidence type="ECO:0000256" key="2">
    <source>
        <dbReference type="ARBA" id="ARBA00022555"/>
    </source>
</evidence>
<dbReference type="GO" id="GO:0006419">
    <property type="term" value="P:alanyl-tRNA aminoacylation"/>
    <property type="evidence" value="ECO:0007669"/>
    <property type="project" value="UniProtKB-UniRule"/>
</dbReference>
<protein>
    <recommendedName>
        <fullName evidence="9">Alanine--tRNA ligase</fullName>
        <ecNumber evidence="9">6.1.1.7</ecNumber>
    </recommendedName>
    <alternativeName>
        <fullName evidence="9">Alanyl-tRNA synthetase</fullName>
        <shortName evidence="9">AlaRS</shortName>
    </alternativeName>
</protein>
<dbReference type="NCBIfam" id="TIGR00344">
    <property type="entry name" value="alaS"/>
    <property type="match status" value="1"/>
</dbReference>
<dbReference type="InterPro" id="IPR018165">
    <property type="entry name" value="Ala-tRNA-synth_IIc_core"/>
</dbReference>
<keyword evidence="5 9" id="KW-0067">ATP-binding</keyword>
<feature type="binding site" evidence="9">
    <location>
        <position position="483"/>
    </location>
    <ligand>
        <name>Zn(2+)</name>
        <dbReference type="ChEBI" id="CHEBI:29105"/>
    </ligand>
</feature>
<keyword evidence="4 9" id="KW-0547">Nucleotide-binding</keyword>
<comment type="caution">
    <text evidence="11">The sequence shown here is derived from an EMBL/GenBank/DDBJ whole genome shotgun (WGS) entry which is preliminary data.</text>
</comment>
<dbReference type="FunFam" id="3.30.980.10:FF:000004">
    <property type="entry name" value="Alanine--tRNA ligase, cytoplasmic"/>
    <property type="match status" value="1"/>
</dbReference>
<dbReference type="GO" id="GO:0008270">
    <property type="term" value="F:zinc ion binding"/>
    <property type="evidence" value="ECO:0007669"/>
    <property type="project" value="UniProtKB-UniRule"/>
</dbReference>
<name>A0A2M7R7I6_9BACT</name>
<dbReference type="GO" id="GO:0000049">
    <property type="term" value="F:tRNA binding"/>
    <property type="evidence" value="ECO:0007669"/>
    <property type="project" value="UniProtKB-KW"/>
</dbReference>
<comment type="subcellular location">
    <subcellularLocation>
        <location evidence="9">Cytoplasm</location>
    </subcellularLocation>
</comment>
<proteinExistence type="inferred from homology"/>
<dbReference type="InterPro" id="IPR018164">
    <property type="entry name" value="Ala-tRNA-synth_IIc_N"/>
</dbReference>
<organism evidence="11 12">
    <name type="scientific">Candidatus Nealsonbacteria bacterium CG_4_10_14_0_8_um_filter_35_10</name>
    <dbReference type="NCBI Taxonomy" id="1974683"/>
    <lineage>
        <taxon>Bacteria</taxon>
        <taxon>Candidatus Nealsoniibacteriota</taxon>
    </lineage>
</organism>
<evidence type="ECO:0000256" key="3">
    <source>
        <dbReference type="ARBA" id="ARBA00022598"/>
    </source>
</evidence>
<dbReference type="InterPro" id="IPR018163">
    <property type="entry name" value="Thr/Ala-tRNA-synth_IIc_edit"/>
</dbReference>
<dbReference type="EC" id="6.1.1.7" evidence="9"/>
<keyword evidence="2 9" id="KW-0820">tRNA-binding</keyword>
<keyword evidence="6 9" id="KW-0694">RNA-binding</keyword>
<evidence type="ECO:0000256" key="4">
    <source>
        <dbReference type="ARBA" id="ARBA00022741"/>
    </source>
</evidence>
<dbReference type="AlphaFoldDB" id="A0A2M7R7I6"/>
<sequence>MTSRELRKKFLEFFAQSGHVIVPSSSLLPEDPSVLFTTAGMQQFKEYFLDKPSPYGNRIASCQKCFRTSDIDEVGDAKHLTFLEMLGNFSFGDYFKGEAIGLACKLLNSKFKIQNSKLWFTYFKGDEKIPQDEESKKILFKLEIPKERIYPFGKDNFWGPTGKEGPCGRTVEIHYDLTGKPCQKGKDCIPNCECGRFVEIWNLVFNEYYQDYNPPATLPPSAGPSNGKLTPLKQKGVDTGMGLERLAMVVNNKNSVFETDLFSPIIFEIKKMTGQREISSFERLYVPSIALEKEFEKMKSQRPLRIIADHIRASVFLAAEGILPSNLERGYVLRRILRRTIRYGKLLNLPRHFLIPLAKKVIEIYQSVYPEIKSKETDILTIIQNEEERFEKTLILGLKQFEKIAKKGEISGIDAFHLFDTYGFPLELTEELARERDLPVDVKGFQEAFQKHREISRAGAEKKFGGIGKEATDQAIKLHTATHLLQAALRQILGKHVKQMGSDINPQRLRFDFSHPQKMTVEEIKKVEDLVNQKIREDLEVKKEDMNYEEAIKSGALAFFREKYPEKVTVYSIGDPSDPSGQAFSKEICAGPHVKRTSELNHFKIVKEESLGAGIRRIRAILD</sequence>
<feature type="binding site" evidence="9">
    <location>
        <position position="593"/>
    </location>
    <ligand>
        <name>Zn(2+)</name>
        <dbReference type="ChEBI" id="CHEBI:29105"/>
    </ligand>
</feature>
<evidence type="ECO:0000259" key="10">
    <source>
        <dbReference type="PROSITE" id="PS50860"/>
    </source>
</evidence>
<dbReference type="Gene3D" id="3.30.54.20">
    <property type="match status" value="1"/>
</dbReference>
<dbReference type="Gene3D" id="3.30.980.10">
    <property type="entry name" value="Threonyl-trna Synthetase, Chain A, domain 2"/>
    <property type="match status" value="1"/>
</dbReference>
<evidence type="ECO:0000313" key="12">
    <source>
        <dbReference type="Proteomes" id="UP000230055"/>
    </source>
</evidence>
<feature type="binding site" evidence="9">
    <location>
        <position position="479"/>
    </location>
    <ligand>
        <name>Zn(2+)</name>
        <dbReference type="ChEBI" id="CHEBI:29105"/>
    </ligand>
</feature>
<keyword evidence="9" id="KW-0862">Zinc</keyword>
<comment type="function">
    <text evidence="9">Catalyzes the attachment of alanine to tRNA(Ala) in a two-step reaction: alanine is first activated by ATP to form Ala-AMP and then transferred to the acceptor end of tRNA(Ala). Also edits incorrectly charged Ser-tRNA(Ala) and Gly-tRNA(Ala) via its editing domain.</text>
</comment>
<dbReference type="CDD" id="cd00673">
    <property type="entry name" value="AlaRS_core"/>
    <property type="match status" value="1"/>
</dbReference>
<dbReference type="PANTHER" id="PTHR11777:SF9">
    <property type="entry name" value="ALANINE--TRNA LIGASE, CYTOPLASMIC"/>
    <property type="match status" value="1"/>
</dbReference>
<dbReference type="Proteomes" id="UP000230055">
    <property type="component" value="Unassembled WGS sequence"/>
</dbReference>
<keyword evidence="3 9" id="KW-0436">Ligase</keyword>
<dbReference type="GO" id="GO:0002161">
    <property type="term" value="F:aminoacyl-tRNA deacylase activity"/>
    <property type="evidence" value="ECO:0007669"/>
    <property type="project" value="TreeGrafter"/>
</dbReference>
<comment type="similarity">
    <text evidence="1 9">Belongs to the class-II aminoacyl-tRNA synthetase family.</text>
</comment>
<dbReference type="PROSITE" id="PS50860">
    <property type="entry name" value="AA_TRNA_LIGASE_II_ALA"/>
    <property type="match status" value="1"/>
</dbReference>
<keyword evidence="9" id="KW-0963">Cytoplasm</keyword>
<keyword evidence="8 9" id="KW-0030">Aminoacyl-tRNA synthetase</keyword>
<comment type="catalytic activity">
    <reaction evidence="9">
        <text>tRNA(Ala) + L-alanine + ATP = L-alanyl-tRNA(Ala) + AMP + diphosphate</text>
        <dbReference type="Rhea" id="RHEA:12540"/>
        <dbReference type="Rhea" id="RHEA-COMP:9657"/>
        <dbReference type="Rhea" id="RHEA-COMP:9923"/>
        <dbReference type="ChEBI" id="CHEBI:30616"/>
        <dbReference type="ChEBI" id="CHEBI:33019"/>
        <dbReference type="ChEBI" id="CHEBI:57972"/>
        <dbReference type="ChEBI" id="CHEBI:78442"/>
        <dbReference type="ChEBI" id="CHEBI:78497"/>
        <dbReference type="ChEBI" id="CHEBI:456215"/>
        <dbReference type="EC" id="6.1.1.7"/>
    </reaction>
</comment>
<dbReference type="InterPro" id="IPR023033">
    <property type="entry name" value="Ala_tRNA_ligase_euk/bac"/>
</dbReference>
<dbReference type="GO" id="GO:0005524">
    <property type="term" value="F:ATP binding"/>
    <property type="evidence" value="ECO:0007669"/>
    <property type="project" value="UniProtKB-UniRule"/>
</dbReference>
<dbReference type="PANTHER" id="PTHR11777">
    <property type="entry name" value="ALANYL-TRNA SYNTHETASE"/>
    <property type="match status" value="1"/>
</dbReference>
<dbReference type="SMART" id="SM00863">
    <property type="entry name" value="tRNA_SAD"/>
    <property type="match status" value="1"/>
</dbReference>
<dbReference type="SUPFAM" id="SSF101353">
    <property type="entry name" value="Putative anticodon-binding domain of alanyl-tRNA synthetase (AlaRS)"/>
    <property type="match status" value="1"/>
</dbReference>
<feature type="binding site" evidence="9">
    <location>
        <position position="589"/>
    </location>
    <ligand>
        <name>Zn(2+)</name>
        <dbReference type="ChEBI" id="CHEBI:29105"/>
    </ligand>
</feature>
<evidence type="ECO:0000313" key="11">
    <source>
        <dbReference type="EMBL" id="PIY90764.1"/>
    </source>
</evidence>
<gene>
    <name evidence="9" type="primary">alaS</name>
    <name evidence="11" type="ORF">COY72_01710</name>
</gene>
<keyword evidence="9" id="KW-0479">Metal-binding</keyword>
<dbReference type="InterPro" id="IPR050058">
    <property type="entry name" value="Ala-tRNA_ligase"/>
</dbReference>
<evidence type="ECO:0000256" key="6">
    <source>
        <dbReference type="ARBA" id="ARBA00022884"/>
    </source>
</evidence>
<evidence type="ECO:0000256" key="7">
    <source>
        <dbReference type="ARBA" id="ARBA00022917"/>
    </source>
</evidence>
<dbReference type="InterPro" id="IPR002318">
    <property type="entry name" value="Ala-tRNA-lgiase_IIc"/>
</dbReference>
<dbReference type="EMBL" id="PFLX01000044">
    <property type="protein sequence ID" value="PIY90764.1"/>
    <property type="molecule type" value="Genomic_DNA"/>
</dbReference>
<feature type="domain" description="Alanyl-transfer RNA synthetases family profile" evidence="10">
    <location>
        <begin position="1"/>
        <end position="623"/>
    </location>
</feature>
<dbReference type="Gene3D" id="3.30.930.10">
    <property type="entry name" value="Bira Bifunctional Protein, Domain 2"/>
    <property type="match status" value="1"/>
</dbReference>
<dbReference type="SUPFAM" id="SSF55186">
    <property type="entry name" value="ThrRS/AlaRS common domain"/>
    <property type="match status" value="1"/>
</dbReference>
<evidence type="ECO:0000256" key="1">
    <source>
        <dbReference type="ARBA" id="ARBA00008226"/>
    </source>
</evidence>
<dbReference type="InterPro" id="IPR012947">
    <property type="entry name" value="tRNA_SAD"/>
</dbReference>
<reference evidence="12" key="1">
    <citation type="submission" date="2017-09" db="EMBL/GenBank/DDBJ databases">
        <title>Depth-based differentiation of microbial function through sediment-hosted aquifers and enrichment of novel symbionts in the deep terrestrial subsurface.</title>
        <authorList>
            <person name="Probst A.J."/>
            <person name="Ladd B."/>
            <person name="Jarett J.K."/>
            <person name="Geller-Mcgrath D.E."/>
            <person name="Sieber C.M.K."/>
            <person name="Emerson J.B."/>
            <person name="Anantharaman K."/>
            <person name="Thomas B.C."/>
            <person name="Malmstrom R."/>
            <person name="Stieglmeier M."/>
            <person name="Klingl A."/>
            <person name="Woyke T."/>
            <person name="Ryan C.M."/>
            <person name="Banfield J.F."/>
        </authorList>
    </citation>
    <scope>NUCLEOTIDE SEQUENCE [LARGE SCALE GENOMIC DNA]</scope>
</reference>
<dbReference type="PRINTS" id="PR00980">
    <property type="entry name" value="TRNASYNTHALA"/>
</dbReference>
<evidence type="ECO:0000256" key="5">
    <source>
        <dbReference type="ARBA" id="ARBA00022840"/>
    </source>
</evidence>
<dbReference type="GO" id="GO:0005829">
    <property type="term" value="C:cytosol"/>
    <property type="evidence" value="ECO:0007669"/>
    <property type="project" value="TreeGrafter"/>
</dbReference>
<evidence type="ECO:0000256" key="8">
    <source>
        <dbReference type="ARBA" id="ARBA00023146"/>
    </source>
</evidence>
<dbReference type="Pfam" id="PF07973">
    <property type="entry name" value="tRNA_SAD"/>
    <property type="match status" value="1"/>
</dbReference>